<sequence>MDKITDILQEKADGILTEGTLKAIENAFNKKVSLHVEAALVKQDDEYSAKLEHLLEAIDVDHTGKLDKVIAAIDKNHGQKLINVVEKYSSAINEEAVTFKKDVVHKVSKYLDIYLEKLVPQRSINEAVKNRRSAKVIHEMRKVLAVDAALQKDSIKEAIIDGKSRIEMSTNKLNESSAMLERLQKENALLKSRITLEERTSDLSGDKANFCRKVLNGKSAKFITENFDYTLKMFDKNHEEHLEVLHEQAKSQNTITKDVDRPVIEER</sequence>
<dbReference type="AlphaFoldDB" id="X0T5L1"/>
<dbReference type="EMBL" id="BARS01007930">
    <property type="protein sequence ID" value="GAF71370.1"/>
    <property type="molecule type" value="Genomic_DNA"/>
</dbReference>
<keyword evidence="1" id="KW-0175">Coiled coil</keyword>
<accession>X0T5L1</accession>
<comment type="caution">
    <text evidence="2">The sequence shown here is derived from an EMBL/GenBank/DDBJ whole genome shotgun (WGS) entry which is preliminary data.</text>
</comment>
<evidence type="ECO:0000256" key="1">
    <source>
        <dbReference type="SAM" id="Coils"/>
    </source>
</evidence>
<protein>
    <submittedName>
        <fullName evidence="2">Uncharacterized protein</fullName>
    </submittedName>
</protein>
<feature type="coiled-coil region" evidence="1">
    <location>
        <begin position="166"/>
        <end position="200"/>
    </location>
</feature>
<proteinExistence type="predicted"/>
<name>X0T5L1_9ZZZZ</name>
<feature type="non-terminal residue" evidence="2">
    <location>
        <position position="267"/>
    </location>
</feature>
<reference evidence="2" key="1">
    <citation type="journal article" date="2014" name="Front. Microbiol.">
        <title>High frequency of phylogenetically diverse reductive dehalogenase-homologous genes in deep subseafloor sedimentary metagenomes.</title>
        <authorList>
            <person name="Kawai M."/>
            <person name="Futagami T."/>
            <person name="Toyoda A."/>
            <person name="Takaki Y."/>
            <person name="Nishi S."/>
            <person name="Hori S."/>
            <person name="Arai W."/>
            <person name="Tsubouchi T."/>
            <person name="Morono Y."/>
            <person name="Uchiyama I."/>
            <person name="Ito T."/>
            <person name="Fujiyama A."/>
            <person name="Inagaki F."/>
            <person name="Takami H."/>
        </authorList>
    </citation>
    <scope>NUCLEOTIDE SEQUENCE</scope>
    <source>
        <strain evidence="2">Expedition CK06-06</strain>
    </source>
</reference>
<organism evidence="2">
    <name type="scientific">marine sediment metagenome</name>
    <dbReference type="NCBI Taxonomy" id="412755"/>
    <lineage>
        <taxon>unclassified sequences</taxon>
        <taxon>metagenomes</taxon>
        <taxon>ecological metagenomes</taxon>
    </lineage>
</organism>
<evidence type="ECO:0000313" key="2">
    <source>
        <dbReference type="EMBL" id="GAF71370.1"/>
    </source>
</evidence>
<gene>
    <name evidence="2" type="ORF">S01H1_15191</name>
</gene>